<proteinExistence type="predicted"/>
<keyword evidence="3" id="KW-1185">Reference proteome</keyword>
<feature type="region of interest" description="Disordered" evidence="1">
    <location>
        <begin position="144"/>
        <end position="180"/>
    </location>
</feature>
<evidence type="ECO:0000256" key="1">
    <source>
        <dbReference type="SAM" id="MobiDB-lite"/>
    </source>
</evidence>
<evidence type="ECO:0000313" key="2">
    <source>
        <dbReference type="EMBL" id="KAA8913894.1"/>
    </source>
</evidence>
<accession>A0A5J5F9U6</accession>
<sequence>MPKGVAFVATTTRNKGKATQNTTAACAHDQAKREKEKINAGCPPAVPTSFSPHGWAKHTTSLAACTPLPLQQQAHRQLAAANEKGSRWRGVKKQAVQREKQAASSKQQAASSKQANSTRLGANCRGIESGKAAQGEQLLHRSVAAAAAAAGHGRVQPKKATKPTKLSSHTHKAGSAKRASAWGLDSSGVAPLRASHILPTVRRTAKRALLFSRCCDRQDPANERNRDALDG</sequence>
<organism evidence="2 3">
    <name type="scientific">Sphaerosporella brunnea</name>
    <dbReference type="NCBI Taxonomy" id="1250544"/>
    <lineage>
        <taxon>Eukaryota</taxon>
        <taxon>Fungi</taxon>
        <taxon>Dikarya</taxon>
        <taxon>Ascomycota</taxon>
        <taxon>Pezizomycotina</taxon>
        <taxon>Pezizomycetes</taxon>
        <taxon>Pezizales</taxon>
        <taxon>Pyronemataceae</taxon>
        <taxon>Sphaerosporella</taxon>
    </lineage>
</organism>
<name>A0A5J5F9U6_9PEZI</name>
<reference evidence="2 3" key="1">
    <citation type="submission" date="2019-09" db="EMBL/GenBank/DDBJ databases">
        <title>Draft genome of the ectomycorrhizal ascomycete Sphaerosporella brunnea.</title>
        <authorList>
            <consortium name="DOE Joint Genome Institute"/>
            <person name="Benucci G.M."/>
            <person name="Marozzi G."/>
            <person name="Antonielli L."/>
            <person name="Sanchez S."/>
            <person name="Marco P."/>
            <person name="Wang X."/>
            <person name="Falini L.B."/>
            <person name="Barry K."/>
            <person name="Haridas S."/>
            <person name="Lipzen A."/>
            <person name="Labutti K."/>
            <person name="Grigoriev I.V."/>
            <person name="Murat C."/>
            <person name="Martin F."/>
            <person name="Albertini E."/>
            <person name="Donnini D."/>
            <person name="Bonito G."/>
        </authorList>
    </citation>
    <scope>NUCLEOTIDE SEQUENCE [LARGE SCALE GENOMIC DNA]</scope>
    <source>
        <strain evidence="2 3">Sb_GMNB300</strain>
    </source>
</reference>
<dbReference type="InParanoid" id="A0A5J5F9U6"/>
<feature type="compositionally biased region" description="Low complexity" evidence="1">
    <location>
        <begin position="102"/>
        <end position="115"/>
    </location>
</feature>
<dbReference type="EMBL" id="VXIS01000011">
    <property type="protein sequence ID" value="KAA8913894.1"/>
    <property type="molecule type" value="Genomic_DNA"/>
</dbReference>
<protein>
    <submittedName>
        <fullName evidence="2">Uncharacterized protein</fullName>
    </submittedName>
</protein>
<feature type="compositionally biased region" description="Basic residues" evidence="1">
    <location>
        <begin position="155"/>
        <end position="175"/>
    </location>
</feature>
<comment type="caution">
    <text evidence="2">The sequence shown here is derived from an EMBL/GenBank/DDBJ whole genome shotgun (WGS) entry which is preliminary data.</text>
</comment>
<evidence type="ECO:0000313" key="3">
    <source>
        <dbReference type="Proteomes" id="UP000326924"/>
    </source>
</evidence>
<gene>
    <name evidence="2" type="ORF">FN846DRAFT_39181</name>
</gene>
<dbReference type="AlphaFoldDB" id="A0A5J5F9U6"/>
<dbReference type="Proteomes" id="UP000326924">
    <property type="component" value="Unassembled WGS sequence"/>
</dbReference>
<feature type="region of interest" description="Disordered" evidence="1">
    <location>
        <begin position="79"/>
        <end position="122"/>
    </location>
</feature>